<feature type="transmembrane region" description="Helical" evidence="1">
    <location>
        <begin position="20"/>
        <end position="42"/>
    </location>
</feature>
<reference evidence="2 3" key="1">
    <citation type="journal article" date="2021" name="Commun. Biol.">
        <title>The genome of Shorea leprosula (Dipterocarpaceae) highlights the ecological relevance of drought in aseasonal tropical rainforests.</title>
        <authorList>
            <person name="Ng K.K.S."/>
            <person name="Kobayashi M.J."/>
            <person name="Fawcett J.A."/>
            <person name="Hatakeyama M."/>
            <person name="Paape T."/>
            <person name="Ng C.H."/>
            <person name="Ang C.C."/>
            <person name="Tnah L.H."/>
            <person name="Lee C.T."/>
            <person name="Nishiyama T."/>
            <person name="Sese J."/>
            <person name="O'Brien M.J."/>
            <person name="Copetti D."/>
            <person name="Mohd Noor M.I."/>
            <person name="Ong R.C."/>
            <person name="Putra M."/>
            <person name="Sireger I.Z."/>
            <person name="Indrioko S."/>
            <person name="Kosugi Y."/>
            <person name="Izuno A."/>
            <person name="Isagi Y."/>
            <person name="Lee S.L."/>
            <person name="Shimizu K.K."/>
        </authorList>
    </citation>
    <scope>NUCLEOTIDE SEQUENCE [LARGE SCALE GENOMIC DNA]</scope>
    <source>
        <strain evidence="2">214</strain>
    </source>
</reference>
<gene>
    <name evidence="2" type="ORF">SLEP1_g53745</name>
</gene>
<proteinExistence type="predicted"/>
<evidence type="ECO:0000313" key="3">
    <source>
        <dbReference type="Proteomes" id="UP001054252"/>
    </source>
</evidence>
<name>A0AAV5MA79_9ROSI</name>
<evidence type="ECO:0000256" key="1">
    <source>
        <dbReference type="SAM" id="Phobius"/>
    </source>
</evidence>
<keyword evidence="1" id="KW-0812">Transmembrane</keyword>
<dbReference type="AlphaFoldDB" id="A0AAV5MA79"/>
<comment type="caution">
    <text evidence="2">The sequence shown here is derived from an EMBL/GenBank/DDBJ whole genome shotgun (WGS) entry which is preliminary data.</text>
</comment>
<organism evidence="2 3">
    <name type="scientific">Rubroshorea leprosula</name>
    <dbReference type="NCBI Taxonomy" id="152421"/>
    <lineage>
        <taxon>Eukaryota</taxon>
        <taxon>Viridiplantae</taxon>
        <taxon>Streptophyta</taxon>
        <taxon>Embryophyta</taxon>
        <taxon>Tracheophyta</taxon>
        <taxon>Spermatophyta</taxon>
        <taxon>Magnoliopsida</taxon>
        <taxon>eudicotyledons</taxon>
        <taxon>Gunneridae</taxon>
        <taxon>Pentapetalae</taxon>
        <taxon>rosids</taxon>
        <taxon>malvids</taxon>
        <taxon>Malvales</taxon>
        <taxon>Dipterocarpaceae</taxon>
        <taxon>Rubroshorea</taxon>
    </lineage>
</organism>
<evidence type="ECO:0000313" key="2">
    <source>
        <dbReference type="EMBL" id="GKV46776.1"/>
    </source>
</evidence>
<protein>
    <submittedName>
        <fullName evidence="2">Uncharacterized protein</fullName>
    </submittedName>
</protein>
<accession>A0AAV5MA79</accession>
<keyword evidence="1" id="KW-1133">Transmembrane helix</keyword>
<dbReference type="Proteomes" id="UP001054252">
    <property type="component" value="Unassembled WGS sequence"/>
</dbReference>
<keyword evidence="1" id="KW-0472">Membrane</keyword>
<keyword evidence="3" id="KW-1185">Reference proteome</keyword>
<dbReference type="EMBL" id="BPVZ01000215">
    <property type="protein sequence ID" value="GKV46776.1"/>
    <property type="molecule type" value="Genomic_DNA"/>
</dbReference>
<sequence>MQYEVVVMGVLELLVEVKNSLFEFSVLWLSYVVVLMLLCLLLP</sequence>